<dbReference type="EMBL" id="KZ825059">
    <property type="protein sequence ID" value="RAH59069.1"/>
    <property type="molecule type" value="Genomic_DNA"/>
</dbReference>
<gene>
    <name evidence="1" type="ORF">BO85DRAFT_458264</name>
</gene>
<reference evidence="1 2" key="1">
    <citation type="submission" date="2018-02" db="EMBL/GenBank/DDBJ databases">
        <title>The genomes of Aspergillus section Nigri reveals drivers in fungal speciation.</title>
        <authorList>
            <consortium name="DOE Joint Genome Institute"/>
            <person name="Vesth T.C."/>
            <person name="Nybo J."/>
            <person name="Theobald S."/>
            <person name="Brandl J."/>
            <person name="Frisvad J.C."/>
            <person name="Nielsen K.F."/>
            <person name="Lyhne E.K."/>
            <person name="Kogle M.E."/>
            <person name="Kuo A."/>
            <person name="Riley R."/>
            <person name="Clum A."/>
            <person name="Nolan M."/>
            <person name="Lipzen A."/>
            <person name="Salamov A."/>
            <person name="Henrissat B."/>
            <person name="Wiebenga A."/>
            <person name="De vries R.P."/>
            <person name="Grigoriev I.V."/>
            <person name="Mortensen U.H."/>
            <person name="Andersen M.R."/>
            <person name="Baker S.E."/>
        </authorList>
    </citation>
    <scope>NUCLEOTIDE SEQUENCE [LARGE SCALE GENOMIC DNA]</scope>
    <source>
        <strain evidence="1 2">CBS 112811</strain>
    </source>
</reference>
<dbReference type="RefSeq" id="XP_025516991.1">
    <property type="nucleotide sequence ID" value="XM_025661570.1"/>
</dbReference>
<name>A0A8G1R6C5_9EURO</name>
<proteinExistence type="predicted"/>
<dbReference type="GeneID" id="37164972"/>
<dbReference type="Proteomes" id="UP000249526">
    <property type="component" value="Unassembled WGS sequence"/>
</dbReference>
<accession>A0A8G1R6C5</accession>
<keyword evidence="2" id="KW-1185">Reference proteome</keyword>
<dbReference type="SUPFAM" id="SSF52058">
    <property type="entry name" value="L domain-like"/>
    <property type="match status" value="1"/>
</dbReference>
<dbReference type="InterPro" id="IPR032675">
    <property type="entry name" value="LRR_dom_sf"/>
</dbReference>
<sequence length="501" mass="56875">MFMPLVHQAFHVHTGSYPRFENVPYLPFIVSATQNTYRYIHIASAIQILSVEDLFVGRIPKTPLPLDSVLLEALLQSLKALPDQVCWWREALEAGREDAWELKYLDANSPYLQSILSRLTDPNDPLTGLTQLSELNFSPQMPVDCSYLSSFIPCTQLPSIRKIRLVRAIDNYQPPSFTEEGDATDLLDASSLSPILPVYQSYFHSDLTHLTLHGCSTIATLPSLLTRLPKLKSLIYRHYDRGLPQVNTQATTDHTNQNAGISTSMRQASPVAQTQYVATSTPTNILNPVELYQGLTEASCNSLQELWVTVERSLRMKEYERRTQDLPGIPIGDLRVFHSLRQVRIRVDNLLAVVRNGGSPQNGHFSNVWASNNLWDVLLLSLEGLFLEDCDRGILPVLASQLRQVLESQVGMKEYVLFPLMKSVVLQQPIDEVDRVPFVCPPNIPHYSLEAFQLEYNHRKAANDIQPDIYALLMALKKRFTTFDLELKVLDKWDRDETFPT</sequence>
<organism evidence="1 2">
    <name type="scientific">Aspergillus piperis CBS 112811</name>
    <dbReference type="NCBI Taxonomy" id="1448313"/>
    <lineage>
        <taxon>Eukaryota</taxon>
        <taxon>Fungi</taxon>
        <taxon>Dikarya</taxon>
        <taxon>Ascomycota</taxon>
        <taxon>Pezizomycotina</taxon>
        <taxon>Eurotiomycetes</taxon>
        <taxon>Eurotiomycetidae</taxon>
        <taxon>Eurotiales</taxon>
        <taxon>Aspergillaceae</taxon>
        <taxon>Aspergillus</taxon>
        <taxon>Aspergillus subgen. Circumdati</taxon>
    </lineage>
</organism>
<dbReference type="Gene3D" id="3.80.10.10">
    <property type="entry name" value="Ribonuclease Inhibitor"/>
    <property type="match status" value="1"/>
</dbReference>
<dbReference type="AlphaFoldDB" id="A0A8G1R6C5"/>
<evidence type="ECO:0000313" key="1">
    <source>
        <dbReference type="EMBL" id="RAH59069.1"/>
    </source>
</evidence>
<evidence type="ECO:0000313" key="2">
    <source>
        <dbReference type="Proteomes" id="UP000249526"/>
    </source>
</evidence>
<protein>
    <submittedName>
        <fullName evidence="1">Uncharacterized protein</fullName>
    </submittedName>
</protein>